<keyword evidence="3" id="KW-1185">Reference proteome</keyword>
<reference evidence="2 3" key="1">
    <citation type="submission" date="2018-08" db="EMBL/GenBank/DDBJ databases">
        <title>A genome reference for cultivated species of the human gut microbiota.</title>
        <authorList>
            <person name="Zou Y."/>
            <person name="Xue W."/>
            <person name="Luo G."/>
        </authorList>
    </citation>
    <scope>NUCLEOTIDE SEQUENCE [LARGE SCALE GENOMIC DNA]</scope>
    <source>
        <strain evidence="2 3">AM07-24</strain>
    </source>
</reference>
<accession>A0A415E1P7</accession>
<keyword evidence="1" id="KW-0472">Membrane</keyword>
<name>A0A415E1P7_9FIRM</name>
<evidence type="ECO:0000313" key="2">
    <source>
        <dbReference type="EMBL" id="RHJ87488.1"/>
    </source>
</evidence>
<evidence type="ECO:0000256" key="1">
    <source>
        <dbReference type="SAM" id="Phobius"/>
    </source>
</evidence>
<keyword evidence="1" id="KW-1133">Transmembrane helix</keyword>
<dbReference type="AlphaFoldDB" id="A0A415E1P7"/>
<organism evidence="2 3">
    <name type="scientific">Emergencia timonensis</name>
    <dbReference type="NCBI Taxonomy" id="1776384"/>
    <lineage>
        <taxon>Bacteria</taxon>
        <taxon>Bacillati</taxon>
        <taxon>Bacillota</taxon>
        <taxon>Clostridia</taxon>
        <taxon>Peptostreptococcales</taxon>
        <taxon>Anaerovoracaceae</taxon>
        <taxon>Emergencia</taxon>
    </lineage>
</organism>
<sequence>MNRKLKPPTIRLIVAICTLIFVMICLFVSMIKSGDLIKENVQFLLRTGGILILLFIFLFVVDYLIMTMRQRKKQDVDRKL</sequence>
<feature type="transmembrane region" description="Helical" evidence="1">
    <location>
        <begin position="12"/>
        <end position="31"/>
    </location>
</feature>
<feature type="transmembrane region" description="Helical" evidence="1">
    <location>
        <begin position="43"/>
        <end position="65"/>
    </location>
</feature>
<dbReference type="Proteomes" id="UP000284841">
    <property type="component" value="Unassembled WGS sequence"/>
</dbReference>
<proteinExistence type="predicted"/>
<evidence type="ECO:0000313" key="3">
    <source>
        <dbReference type="Proteomes" id="UP000284841"/>
    </source>
</evidence>
<comment type="caution">
    <text evidence="2">The sequence shown here is derived from an EMBL/GenBank/DDBJ whole genome shotgun (WGS) entry which is preliminary data.</text>
</comment>
<protein>
    <submittedName>
        <fullName evidence="2">Uncharacterized protein</fullName>
    </submittedName>
</protein>
<dbReference type="EMBL" id="QRMS01000003">
    <property type="protein sequence ID" value="RHJ87488.1"/>
    <property type="molecule type" value="Genomic_DNA"/>
</dbReference>
<gene>
    <name evidence="2" type="ORF">DW099_12385</name>
</gene>
<keyword evidence="1" id="KW-0812">Transmembrane</keyword>